<sequence length="106" mass="12179">MTPLNYHVRRQAKNLVYEVEIQNRDHLIRRIEQAIMNMKEKNGFVTKQFTCRLCAAAFSLLFGRIGRWSGREIDPSQAERLGRSSLSIACSTLSFVRSAQAECDNE</sequence>
<evidence type="ECO:0000313" key="1">
    <source>
        <dbReference type="EMBL" id="GBP21414.1"/>
    </source>
</evidence>
<gene>
    <name evidence="1" type="ORF">EVAR_12015_1</name>
</gene>
<organism evidence="1 2">
    <name type="scientific">Eumeta variegata</name>
    <name type="common">Bagworm moth</name>
    <name type="synonym">Eumeta japonica</name>
    <dbReference type="NCBI Taxonomy" id="151549"/>
    <lineage>
        <taxon>Eukaryota</taxon>
        <taxon>Metazoa</taxon>
        <taxon>Ecdysozoa</taxon>
        <taxon>Arthropoda</taxon>
        <taxon>Hexapoda</taxon>
        <taxon>Insecta</taxon>
        <taxon>Pterygota</taxon>
        <taxon>Neoptera</taxon>
        <taxon>Endopterygota</taxon>
        <taxon>Lepidoptera</taxon>
        <taxon>Glossata</taxon>
        <taxon>Ditrysia</taxon>
        <taxon>Tineoidea</taxon>
        <taxon>Psychidae</taxon>
        <taxon>Oiketicinae</taxon>
        <taxon>Eumeta</taxon>
    </lineage>
</organism>
<name>A0A4C1U603_EUMVA</name>
<dbReference type="AlphaFoldDB" id="A0A4C1U603"/>
<dbReference type="OrthoDB" id="6931130at2759"/>
<dbReference type="Proteomes" id="UP000299102">
    <property type="component" value="Unassembled WGS sequence"/>
</dbReference>
<dbReference type="EMBL" id="BGZK01000128">
    <property type="protein sequence ID" value="GBP21414.1"/>
    <property type="molecule type" value="Genomic_DNA"/>
</dbReference>
<reference evidence="1 2" key="1">
    <citation type="journal article" date="2019" name="Commun. Biol.">
        <title>The bagworm genome reveals a unique fibroin gene that provides high tensile strength.</title>
        <authorList>
            <person name="Kono N."/>
            <person name="Nakamura H."/>
            <person name="Ohtoshi R."/>
            <person name="Tomita M."/>
            <person name="Numata K."/>
            <person name="Arakawa K."/>
        </authorList>
    </citation>
    <scope>NUCLEOTIDE SEQUENCE [LARGE SCALE GENOMIC DNA]</scope>
</reference>
<comment type="caution">
    <text evidence="1">The sequence shown here is derived from an EMBL/GenBank/DDBJ whole genome shotgun (WGS) entry which is preliminary data.</text>
</comment>
<accession>A0A4C1U603</accession>
<evidence type="ECO:0000313" key="2">
    <source>
        <dbReference type="Proteomes" id="UP000299102"/>
    </source>
</evidence>
<protein>
    <submittedName>
        <fullName evidence="1">Uncharacterized protein</fullName>
    </submittedName>
</protein>
<keyword evidence="2" id="KW-1185">Reference proteome</keyword>
<proteinExistence type="predicted"/>